<evidence type="ECO:0000313" key="4">
    <source>
        <dbReference type="EMBL" id="HDQ99972.1"/>
    </source>
</evidence>
<evidence type="ECO:0000259" key="3">
    <source>
        <dbReference type="SMART" id="SM00831"/>
    </source>
</evidence>
<evidence type="ECO:0000256" key="1">
    <source>
        <dbReference type="SAM" id="MobiDB-lite"/>
    </source>
</evidence>
<dbReference type="Gene3D" id="1.20.1110.10">
    <property type="entry name" value="Calcium-transporting ATPase, transmembrane domain"/>
    <property type="match status" value="1"/>
</dbReference>
<dbReference type="SUPFAM" id="SSF81665">
    <property type="entry name" value="Calcium ATPase, transmembrane domain M"/>
    <property type="match status" value="1"/>
</dbReference>
<dbReference type="Proteomes" id="UP000885672">
    <property type="component" value="Unassembled WGS sequence"/>
</dbReference>
<organism evidence="4">
    <name type="scientific">candidate division WOR-3 bacterium</name>
    <dbReference type="NCBI Taxonomy" id="2052148"/>
    <lineage>
        <taxon>Bacteria</taxon>
        <taxon>Bacteria division WOR-3</taxon>
    </lineage>
</organism>
<keyword evidence="2" id="KW-0812">Transmembrane</keyword>
<feature type="domain" description="Cation-transporting P-type ATPase N-terminal" evidence="3">
    <location>
        <begin position="15"/>
        <end position="88"/>
    </location>
</feature>
<dbReference type="EMBL" id="DSBX01000255">
    <property type="protein sequence ID" value="HDQ99972.1"/>
    <property type="molecule type" value="Genomic_DNA"/>
</dbReference>
<feature type="region of interest" description="Disordered" evidence="1">
    <location>
        <begin position="167"/>
        <end position="189"/>
    </location>
</feature>
<sequence>MREEALNVTAGESADWHSLSAADALDRLGSRAEGLSAPEVAARAERFGPNALAEEKREGFLHLLLRHVANPVIYVLCAAVAVSALTGHLIDAAAIFAVILLNTALGMVQEARAEKALAALQKLAAPRARLRREDRLGTVLGFVAVGLGAALFGIGLLHGNPPAPVRGGDCDRAPGAGHPHPGRAGRFPDRALDSGRMGADTCLIINGADCR</sequence>
<dbReference type="InterPro" id="IPR004014">
    <property type="entry name" value="ATPase_P-typ_cation-transptr_N"/>
</dbReference>
<name>A0A7V0T6B7_UNCW3</name>
<dbReference type="PANTHER" id="PTHR42861">
    <property type="entry name" value="CALCIUM-TRANSPORTING ATPASE"/>
    <property type="match status" value="1"/>
</dbReference>
<accession>A0A7V0T6B7</accession>
<keyword evidence="2" id="KW-1133">Transmembrane helix</keyword>
<dbReference type="Gene3D" id="2.70.150.10">
    <property type="entry name" value="Calcium-transporting ATPase, cytoplasmic transduction domain A"/>
    <property type="match status" value="1"/>
</dbReference>
<protein>
    <recommendedName>
        <fullName evidence="3">Cation-transporting P-type ATPase N-terminal domain-containing protein</fullName>
    </recommendedName>
</protein>
<dbReference type="AlphaFoldDB" id="A0A7V0T6B7"/>
<feature type="compositionally biased region" description="Low complexity" evidence="1">
    <location>
        <begin position="173"/>
        <end position="185"/>
    </location>
</feature>
<gene>
    <name evidence="4" type="ORF">ENN51_06790</name>
</gene>
<keyword evidence="2" id="KW-0472">Membrane</keyword>
<feature type="transmembrane region" description="Helical" evidence="2">
    <location>
        <begin position="72"/>
        <end position="105"/>
    </location>
</feature>
<reference evidence="4" key="1">
    <citation type="journal article" date="2020" name="mSystems">
        <title>Genome- and Community-Level Interaction Insights into Carbon Utilization and Element Cycling Functions of Hydrothermarchaeota in Hydrothermal Sediment.</title>
        <authorList>
            <person name="Zhou Z."/>
            <person name="Liu Y."/>
            <person name="Xu W."/>
            <person name="Pan J."/>
            <person name="Luo Z.H."/>
            <person name="Li M."/>
        </authorList>
    </citation>
    <scope>NUCLEOTIDE SEQUENCE [LARGE SCALE GENOMIC DNA]</scope>
    <source>
        <strain evidence="4">SpSt-1182</strain>
    </source>
</reference>
<dbReference type="SMART" id="SM00831">
    <property type="entry name" value="Cation_ATPase_N"/>
    <property type="match status" value="1"/>
</dbReference>
<feature type="transmembrane region" description="Helical" evidence="2">
    <location>
        <begin position="136"/>
        <end position="157"/>
    </location>
</feature>
<dbReference type="Pfam" id="PF00690">
    <property type="entry name" value="Cation_ATPase_N"/>
    <property type="match status" value="1"/>
</dbReference>
<comment type="caution">
    <text evidence="4">The sequence shown here is derived from an EMBL/GenBank/DDBJ whole genome shotgun (WGS) entry which is preliminary data.</text>
</comment>
<dbReference type="InterPro" id="IPR023298">
    <property type="entry name" value="ATPase_P-typ_TM_dom_sf"/>
</dbReference>
<evidence type="ECO:0000256" key="2">
    <source>
        <dbReference type="SAM" id="Phobius"/>
    </source>
</evidence>
<proteinExistence type="predicted"/>